<gene>
    <name evidence="1" type="ORF">OCBIM_22014754mg</name>
</gene>
<proteinExistence type="predicted"/>
<dbReference type="AlphaFoldDB" id="A0A0L8HIB9"/>
<name>A0A0L8HIB9_OCTBM</name>
<sequence>MCTTSSVNKHIQKKFKEVLEKESLCHPSLKVPNCPSLKTYYKAFWNTPVIIRIQALYRHHFCFRSNDVFYQVPSTLSSMSFWFAINKEGLLIHNISSHLLWLVRFSRNVFLLNLLNINYIPI</sequence>
<evidence type="ECO:0000313" key="1">
    <source>
        <dbReference type="EMBL" id="KOF88515.1"/>
    </source>
</evidence>
<reference evidence="1" key="1">
    <citation type="submission" date="2015-07" db="EMBL/GenBank/DDBJ databases">
        <title>MeaNS - Measles Nucleotide Surveillance Program.</title>
        <authorList>
            <person name="Tran T."/>
            <person name="Druce J."/>
        </authorList>
    </citation>
    <scope>NUCLEOTIDE SEQUENCE</scope>
    <source>
        <strain evidence="1">UCB-OBI-ISO-001</strain>
        <tissue evidence="1">Gonad</tissue>
    </source>
</reference>
<dbReference type="EMBL" id="KQ418175">
    <property type="protein sequence ID" value="KOF88515.1"/>
    <property type="molecule type" value="Genomic_DNA"/>
</dbReference>
<protein>
    <submittedName>
        <fullName evidence="1">Uncharacterized protein</fullName>
    </submittedName>
</protein>
<organism evidence="1">
    <name type="scientific">Octopus bimaculoides</name>
    <name type="common">California two-spotted octopus</name>
    <dbReference type="NCBI Taxonomy" id="37653"/>
    <lineage>
        <taxon>Eukaryota</taxon>
        <taxon>Metazoa</taxon>
        <taxon>Spiralia</taxon>
        <taxon>Lophotrochozoa</taxon>
        <taxon>Mollusca</taxon>
        <taxon>Cephalopoda</taxon>
        <taxon>Coleoidea</taxon>
        <taxon>Octopodiformes</taxon>
        <taxon>Octopoda</taxon>
        <taxon>Incirrata</taxon>
        <taxon>Octopodidae</taxon>
        <taxon>Octopus</taxon>
    </lineage>
</organism>
<accession>A0A0L8HIB9</accession>